<proteinExistence type="predicted"/>
<reference evidence="1" key="1">
    <citation type="submission" date="2022-02" db="EMBL/GenBank/DDBJ databases">
        <title>Towards deciphering the DNA virus diversity associated with rodent species in the families Cricetidae and Heteromyidae.</title>
        <authorList>
            <person name="Lund M."/>
            <person name="Larsen B.B."/>
            <person name="Gryseels S."/>
            <person name="Kraberger S."/>
            <person name="Rowsey D.M."/>
            <person name="Steger L."/>
            <person name="Yule K.M."/>
            <person name="Upham N.S."/>
            <person name="Worobey M."/>
            <person name="Van Doorslaer K."/>
            <person name="Varsani A."/>
        </authorList>
    </citation>
    <scope>NUCLEOTIDE SEQUENCE</scope>
    <source>
        <strain evidence="1">NeonRodF1_112</strain>
    </source>
</reference>
<evidence type="ECO:0000313" key="1">
    <source>
        <dbReference type="EMBL" id="UPW41888.1"/>
    </source>
</evidence>
<organism evidence="1">
    <name type="scientific">Dipodfec virus RodF1_112</name>
    <dbReference type="NCBI Taxonomy" id="2929274"/>
    <lineage>
        <taxon>Viruses</taxon>
        <taxon>Monodnaviria</taxon>
        <taxon>Shotokuvirae</taxon>
        <taxon>Cressdnaviricota</taxon>
    </lineage>
</organism>
<dbReference type="EMBL" id="OM869689">
    <property type="protein sequence ID" value="UPW41888.1"/>
    <property type="molecule type" value="Genomic_DNA"/>
</dbReference>
<accession>A0A976N2L5</accession>
<name>A0A976N2L5_9VIRU</name>
<sequence>MAYGRRYRRRGSMFRRRRYGRYGRVKRYGYRYPRATRSRATKALRRTKGLYRRISSISRKLDFQKYYNYNSCTYNIRTQSVQDNVINSSAGVGPFSMAYQYGNNWISSTNIVPYFIKGAVSSDGTSFKPTPIISLAEGLKIGQNIDQNNFSVVKGGRFRVKNLYCRWTFRYMDRLEPINLYNEVSSNKPNLYQPGSIKIRLCVFTLYDQSNTNFMYKIGTTIGSNSLNLSPIGSDNSNAYFNSNSFNGQNIGIVGQTSFVPATNVLKGTGSTRLRKVYDRKFTLNKNRLEKTIKINLFKHAIMKFDIDSNPTISSSTANNFYVMQPFQKAFFCIMIDPAYVTAFNNDTTPKEIVTTLEGRIFVTNENLLIYYDT</sequence>
<protein>
    <submittedName>
        <fullName evidence="1">Capsid protein</fullName>
    </submittedName>
</protein>